<accession>A0A6I3LDW6</accession>
<keyword evidence="2" id="KW-1185">Reference proteome</keyword>
<evidence type="ECO:0000313" key="1">
    <source>
        <dbReference type="EMBL" id="MTG97649.1"/>
    </source>
</evidence>
<gene>
    <name evidence="1" type="ORF">GJV76_05775</name>
</gene>
<dbReference type="Proteomes" id="UP000438760">
    <property type="component" value="Unassembled WGS sequence"/>
</dbReference>
<dbReference type="OrthoDB" id="1422304at2"/>
<protein>
    <submittedName>
        <fullName evidence="1">Uncharacterized protein</fullName>
    </submittedName>
</protein>
<sequence length="279" mass="32238">MIEKLLALQDRIYKYYNKDYPYSLIYSPRISFSKIGELFELNYFGDGYDEDTDVSSEVFEQEEGYNFGFCAVLDLIIANPDAFVSLNFNGPDAGANGFRNWDFSRLAKADITLNNVRSFKVNLTDMGDHNLCLIGECDLEDGMIAKLVSKMPKLKILQVPSAPDATFFEVPNLRLEQLIVHSGYHHQNFIYNLAKSQNMKYLKMLDFTDIFDYYSDRSENEFTSLLDYVALFKSELFQSNSNFLFKLRDNRITATNCKMLLSIAQVQLYHVIEIPGQYK</sequence>
<proteinExistence type="predicted"/>
<evidence type="ECO:0000313" key="2">
    <source>
        <dbReference type="Proteomes" id="UP000438760"/>
    </source>
</evidence>
<reference evidence="1 2" key="1">
    <citation type="submission" date="2019-11" db="EMBL/GenBank/DDBJ databases">
        <title>Genome of Strain BIT-d1.</title>
        <authorList>
            <person name="Yang Y."/>
        </authorList>
    </citation>
    <scope>NUCLEOTIDE SEQUENCE [LARGE SCALE GENOMIC DNA]</scope>
    <source>
        <strain evidence="1 2">BIT-d1</strain>
    </source>
</reference>
<dbReference type="EMBL" id="WMJX01000008">
    <property type="protein sequence ID" value="MTG97649.1"/>
    <property type="molecule type" value="Genomic_DNA"/>
</dbReference>
<dbReference type="RefSeq" id="WP_155091694.1">
    <property type="nucleotide sequence ID" value="NZ_CP102754.1"/>
</dbReference>
<comment type="caution">
    <text evidence="1">The sequence shown here is derived from an EMBL/GenBank/DDBJ whole genome shotgun (WGS) entry which is preliminary data.</text>
</comment>
<organism evidence="1 2">
    <name type="scientific">Myroides albus</name>
    <dbReference type="NCBI Taxonomy" id="2562892"/>
    <lineage>
        <taxon>Bacteria</taxon>
        <taxon>Pseudomonadati</taxon>
        <taxon>Bacteroidota</taxon>
        <taxon>Flavobacteriia</taxon>
        <taxon>Flavobacteriales</taxon>
        <taxon>Flavobacteriaceae</taxon>
        <taxon>Myroides</taxon>
    </lineage>
</organism>
<name>A0A6I3LDW6_9FLAO</name>
<dbReference type="AlphaFoldDB" id="A0A6I3LDW6"/>